<reference evidence="1 2" key="1">
    <citation type="journal article" date="2019" name="G3 (Bethesda)">
        <title>Sequencing of a Wild Apple (Malus baccata) Genome Unravels the Differences Between Cultivated and Wild Apple Species Regarding Disease Resistance and Cold Tolerance.</title>
        <authorList>
            <person name="Chen X."/>
        </authorList>
    </citation>
    <scope>NUCLEOTIDE SEQUENCE [LARGE SCALE GENOMIC DNA]</scope>
    <source>
        <strain evidence="2">cv. Shandingzi</strain>
        <tissue evidence="1">Leaves</tissue>
    </source>
</reference>
<dbReference type="Proteomes" id="UP000315295">
    <property type="component" value="Unassembled WGS sequence"/>
</dbReference>
<evidence type="ECO:0000313" key="1">
    <source>
        <dbReference type="EMBL" id="TQD89337.1"/>
    </source>
</evidence>
<dbReference type="EMBL" id="VIEB01000482">
    <property type="protein sequence ID" value="TQD89337.1"/>
    <property type="molecule type" value="Genomic_DNA"/>
</dbReference>
<proteinExistence type="predicted"/>
<dbReference type="AlphaFoldDB" id="A0A540LS85"/>
<protein>
    <submittedName>
        <fullName evidence="1">Uncharacterized protein</fullName>
    </submittedName>
</protein>
<evidence type="ECO:0000313" key="2">
    <source>
        <dbReference type="Proteomes" id="UP000315295"/>
    </source>
</evidence>
<accession>A0A540LS85</accession>
<name>A0A540LS85_MALBA</name>
<organism evidence="1 2">
    <name type="scientific">Malus baccata</name>
    <name type="common">Siberian crab apple</name>
    <name type="synonym">Pyrus baccata</name>
    <dbReference type="NCBI Taxonomy" id="106549"/>
    <lineage>
        <taxon>Eukaryota</taxon>
        <taxon>Viridiplantae</taxon>
        <taxon>Streptophyta</taxon>
        <taxon>Embryophyta</taxon>
        <taxon>Tracheophyta</taxon>
        <taxon>Spermatophyta</taxon>
        <taxon>Magnoliopsida</taxon>
        <taxon>eudicotyledons</taxon>
        <taxon>Gunneridae</taxon>
        <taxon>Pentapetalae</taxon>
        <taxon>rosids</taxon>
        <taxon>fabids</taxon>
        <taxon>Rosales</taxon>
        <taxon>Rosaceae</taxon>
        <taxon>Amygdaloideae</taxon>
        <taxon>Maleae</taxon>
        <taxon>Malus</taxon>
    </lineage>
</organism>
<sequence>MVNCVFEDGPSMFPEDTAMDKDNKSSLMNDVMLCFSMLTNMEKYSNELDELHAVKKDSNKCKMRDNMRRDDKRLEMDEEDIVVLLQEQGVLGMEEVSHLIHFLHAGEYVVHFFFQADELGLLFSSSLWEGHLWFARNDPISHSFVGHLSQLSMVTQSCSNQLGRNT</sequence>
<gene>
    <name evidence="1" type="ORF">C1H46_025103</name>
</gene>
<comment type="caution">
    <text evidence="1">The sequence shown here is derived from an EMBL/GenBank/DDBJ whole genome shotgun (WGS) entry which is preliminary data.</text>
</comment>
<keyword evidence="2" id="KW-1185">Reference proteome</keyword>